<sequence>MNQPMNQAMKRVITVTPNPAIDLSYHVPGITPGASHRVAAPLSRAGGKGLNVARVAHQLGHPVLALAPCGGTAGAEFAAELLSSGVPHRLVPVAADTRRSIALVDTVGGETSIFNEEGSPLQPSEWQALAAAVVDALDGQSPGVLVGSGSLPPGAPADFYPALVRLAHDAGIPAVVDTSGPGIIAAARAGADLLKPNNHELLEATGESSLDVAAERLIGLGAKTVLVSAGADGMLAFHHAAPGGYWAARLPEPLSGNPTGAGDAGVAAAAVALADGITDIPTILRRAIAWSAAAVLMPAAGEISPLYADLEDQLILSWKETL</sequence>
<evidence type="ECO:0000256" key="1">
    <source>
        <dbReference type="ARBA" id="ARBA00010688"/>
    </source>
</evidence>
<dbReference type="NCBIfam" id="TIGR03168">
    <property type="entry name" value="1-PFK"/>
    <property type="match status" value="1"/>
</dbReference>
<dbReference type="Gene3D" id="3.40.1190.20">
    <property type="match status" value="1"/>
</dbReference>
<proteinExistence type="inferred from homology"/>
<accession>A0AAW8DIH3</accession>
<gene>
    <name evidence="8" type="ORF">J2S90_002301</name>
    <name evidence="9" type="ORF">J2S93_001889</name>
</gene>
<keyword evidence="5" id="KW-0067">ATP-binding</keyword>
<dbReference type="InterPro" id="IPR017583">
    <property type="entry name" value="Tagatose/fructose_Pkinase"/>
</dbReference>
<dbReference type="Pfam" id="PF00294">
    <property type="entry name" value="PfkB"/>
    <property type="match status" value="1"/>
</dbReference>
<protein>
    <submittedName>
        <fullName evidence="8">1-phosphofructokinase family hexose kinase</fullName>
    </submittedName>
</protein>
<dbReference type="GO" id="GO:0008443">
    <property type="term" value="F:phosphofructokinase activity"/>
    <property type="evidence" value="ECO:0007669"/>
    <property type="project" value="TreeGrafter"/>
</dbReference>
<dbReference type="PIRSF" id="PIRSF000535">
    <property type="entry name" value="1PFK/6PFK/LacC"/>
    <property type="match status" value="1"/>
</dbReference>
<dbReference type="AlphaFoldDB" id="A0AAW8DIH3"/>
<dbReference type="SUPFAM" id="SSF53613">
    <property type="entry name" value="Ribokinase-like"/>
    <property type="match status" value="1"/>
</dbReference>
<dbReference type="PANTHER" id="PTHR46566">
    <property type="entry name" value="1-PHOSPHOFRUCTOKINASE-RELATED"/>
    <property type="match status" value="1"/>
</dbReference>
<dbReference type="PROSITE" id="PS00584">
    <property type="entry name" value="PFKB_KINASES_2"/>
    <property type="match status" value="1"/>
</dbReference>
<evidence type="ECO:0000313" key="10">
    <source>
        <dbReference type="Proteomes" id="UP001230951"/>
    </source>
</evidence>
<organism evidence="8 11">
    <name type="scientific">Arthrobacter bambusae</name>
    <dbReference type="NCBI Taxonomy" id="1338426"/>
    <lineage>
        <taxon>Bacteria</taxon>
        <taxon>Bacillati</taxon>
        <taxon>Actinomycetota</taxon>
        <taxon>Actinomycetes</taxon>
        <taxon>Micrococcales</taxon>
        <taxon>Micrococcaceae</taxon>
        <taxon>Arthrobacter</taxon>
    </lineage>
</organism>
<dbReference type="RefSeq" id="WP_370872194.1">
    <property type="nucleotide sequence ID" value="NZ_JAUSRG010000005.1"/>
</dbReference>
<evidence type="ECO:0000259" key="7">
    <source>
        <dbReference type="Pfam" id="PF00294"/>
    </source>
</evidence>
<evidence type="ECO:0000313" key="9">
    <source>
        <dbReference type="EMBL" id="MDQ0180467.1"/>
    </source>
</evidence>
<dbReference type="InterPro" id="IPR029056">
    <property type="entry name" value="Ribokinase-like"/>
</dbReference>
<name>A0AAW8DIH3_9MICC</name>
<keyword evidence="10" id="KW-1185">Reference proteome</keyword>
<dbReference type="EMBL" id="JAUSTF010000003">
    <property type="protein sequence ID" value="MDQ0180467.1"/>
    <property type="molecule type" value="Genomic_DNA"/>
</dbReference>
<evidence type="ECO:0000256" key="6">
    <source>
        <dbReference type="PIRNR" id="PIRNR000535"/>
    </source>
</evidence>
<evidence type="ECO:0000313" key="8">
    <source>
        <dbReference type="EMBL" id="MDP9905335.1"/>
    </source>
</evidence>
<keyword evidence="3" id="KW-0547">Nucleotide-binding</keyword>
<dbReference type="Proteomes" id="UP001230951">
    <property type="component" value="Unassembled WGS sequence"/>
</dbReference>
<feature type="domain" description="Carbohydrate kinase PfkB" evidence="7">
    <location>
        <begin position="21"/>
        <end position="302"/>
    </location>
</feature>
<dbReference type="GO" id="GO:0005829">
    <property type="term" value="C:cytosol"/>
    <property type="evidence" value="ECO:0007669"/>
    <property type="project" value="TreeGrafter"/>
</dbReference>
<evidence type="ECO:0000256" key="3">
    <source>
        <dbReference type="ARBA" id="ARBA00022741"/>
    </source>
</evidence>
<dbReference type="EMBL" id="JAUSRG010000005">
    <property type="protein sequence ID" value="MDP9905335.1"/>
    <property type="molecule type" value="Genomic_DNA"/>
</dbReference>
<dbReference type="PANTHER" id="PTHR46566:SF5">
    <property type="entry name" value="1-PHOSPHOFRUCTOKINASE"/>
    <property type="match status" value="1"/>
</dbReference>
<evidence type="ECO:0000256" key="2">
    <source>
        <dbReference type="ARBA" id="ARBA00022679"/>
    </source>
</evidence>
<reference evidence="8 10" key="1">
    <citation type="submission" date="2023-07" db="EMBL/GenBank/DDBJ databases">
        <title>Sorghum-associated microbial communities from plants grown in Nebraska, USA.</title>
        <authorList>
            <person name="Schachtman D."/>
        </authorList>
    </citation>
    <scope>NUCLEOTIDE SEQUENCE</scope>
    <source>
        <strain evidence="8">DS1006</strain>
        <strain evidence="9 10">DS1016</strain>
    </source>
</reference>
<evidence type="ECO:0000256" key="4">
    <source>
        <dbReference type="ARBA" id="ARBA00022777"/>
    </source>
</evidence>
<comment type="similarity">
    <text evidence="1">Belongs to the carbohydrate kinase PfkB family.</text>
</comment>
<keyword evidence="4" id="KW-0418">Kinase</keyword>
<dbReference type="InterPro" id="IPR002173">
    <property type="entry name" value="Carboh/pur_kinase_PfkB_CS"/>
</dbReference>
<dbReference type="Proteomes" id="UP001242995">
    <property type="component" value="Unassembled WGS sequence"/>
</dbReference>
<evidence type="ECO:0000313" key="11">
    <source>
        <dbReference type="Proteomes" id="UP001242995"/>
    </source>
</evidence>
<keyword evidence="2 6" id="KW-0808">Transferase</keyword>
<dbReference type="InterPro" id="IPR011611">
    <property type="entry name" value="PfkB_dom"/>
</dbReference>
<comment type="caution">
    <text evidence="8">The sequence shown here is derived from an EMBL/GenBank/DDBJ whole genome shotgun (WGS) entry which is preliminary data.</text>
</comment>
<dbReference type="GO" id="GO:0005524">
    <property type="term" value="F:ATP binding"/>
    <property type="evidence" value="ECO:0007669"/>
    <property type="project" value="UniProtKB-KW"/>
</dbReference>
<evidence type="ECO:0000256" key="5">
    <source>
        <dbReference type="ARBA" id="ARBA00022840"/>
    </source>
</evidence>